<evidence type="ECO:0000256" key="1">
    <source>
        <dbReference type="ARBA" id="ARBA00004127"/>
    </source>
</evidence>
<name>A0AAV2HMR9_LYMST</name>
<keyword evidence="10" id="KW-1185">Reference proteome</keyword>
<feature type="transmembrane region" description="Helical" evidence="7">
    <location>
        <begin position="133"/>
        <end position="150"/>
    </location>
</feature>
<keyword evidence="3 7" id="KW-0812">Transmembrane</keyword>
<feature type="region of interest" description="Disordered" evidence="6">
    <location>
        <begin position="324"/>
        <end position="346"/>
    </location>
</feature>
<organism evidence="9 10">
    <name type="scientific">Lymnaea stagnalis</name>
    <name type="common">Great pond snail</name>
    <name type="synonym">Helix stagnalis</name>
    <dbReference type="NCBI Taxonomy" id="6523"/>
    <lineage>
        <taxon>Eukaryota</taxon>
        <taxon>Metazoa</taxon>
        <taxon>Spiralia</taxon>
        <taxon>Lophotrochozoa</taxon>
        <taxon>Mollusca</taxon>
        <taxon>Gastropoda</taxon>
        <taxon>Heterobranchia</taxon>
        <taxon>Euthyneura</taxon>
        <taxon>Panpulmonata</taxon>
        <taxon>Hygrophila</taxon>
        <taxon>Lymnaeoidea</taxon>
        <taxon>Lymnaeidae</taxon>
        <taxon>Lymnaea</taxon>
    </lineage>
</organism>
<comment type="caution">
    <text evidence="9">The sequence shown here is derived from an EMBL/GenBank/DDBJ whole genome shotgun (WGS) entry which is preliminary data.</text>
</comment>
<protein>
    <recommendedName>
        <fullName evidence="8">CWH43-like N-terminal domain-containing protein</fullName>
    </recommendedName>
</protein>
<feature type="transmembrane region" description="Helical" evidence="7">
    <location>
        <begin position="276"/>
        <end position="298"/>
    </location>
</feature>
<evidence type="ECO:0000259" key="8">
    <source>
        <dbReference type="Pfam" id="PF10277"/>
    </source>
</evidence>
<dbReference type="InterPro" id="IPR050911">
    <property type="entry name" value="DRAM/TMEM150_Autophagy_Mod"/>
</dbReference>
<dbReference type="Proteomes" id="UP001497497">
    <property type="component" value="Unassembled WGS sequence"/>
</dbReference>
<evidence type="ECO:0000256" key="5">
    <source>
        <dbReference type="ARBA" id="ARBA00023136"/>
    </source>
</evidence>
<feature type="domain" description="CWH43-like N-terminal" evidence="8">
    <location>
        <begin position="86"/>
        <end position="302"/>
    </location>
</feature>
<feature type="transmembrane region" description="Helical" evidence="7">
    <location>
        <begin position="230"/>
        <end position="256"/>
    </location>
</feature>
<proteinExistence type="inferred from homology"/>
<dbReference type="GO" id="GO:0012505">
    <property type="term" value="C:endomembrane system"/>
    <property type="evidence" value="ECO:0007669"/>
    <property type="project" value="UniProtKB-SubCell"/>
</dbReference>
<feature type="transmembrane region" description="Helical" evidence="7">
    <location>
        <begin position="170"/>
        <end position="189"/>
    </location>
</feature>
<gene>
    <name evidence="9" type="ORF">GSLYS_00008697001</name>
</gene>
<dbReference type="Pfam" id="PF10277">
    <property type="entry name" value="Frag1"/>
    <property type="match status" value="1"/>
</dbReference>
<keyword evidence="5 7" id="KW-0472">Membrane</keyword>
<comment type="subcellular location">
    <subcellularLocation>
        <location evidence="1">Endomembrane system</location>
        <topology evidence="1">Multi-pass membrane protein</topology>
    </subcellularLocation>
</comment>
<evidence type="ECO:0000256" key="2">
    <source>
        <dbReference type="ARBA" id="ARBA00006565"/>
    </source>
</evidence>
<evidence type="ECO:0000313" key="10">
    <source>
        <dbReference type="Proteomes" id="UP001497497"/>
    </source>
</evidence>
<dbReference type="AlphaFoldDB" id="A0AAV2HMR9"/>
<evidence type="ECO:0000256" key="4">
    <source>
        <dbReference type="ARBA" id="ARBA00022989"/>
    </source>
</evidence>
<feature type="transmembrane region" description="Helical" evidence="7">
    <location>
        <begin position="87"/>
        <end position="113"/>
    </location>
</feature>
<accession>A0AAV2HMR9</accession>
<evidence type="ECO:0000256" key="3">
    <source>
        <dbReference type="ARBA" id="ARBA00022692"/>
    </source>
</evidence>
<reference evidence="9 10" key="1">
    <citation type="submission" date="2024-04" db="EMBL/GenBank/DDBJ databases">
        <authorList>
            <consortium name="Genoscope - CEA"/>
            <person name="William W."/>
        </authorList>
    </citation>
    <scope>NUCLEOTIDE SEQUENCE [LARGE SCALE GENOMIC DNA]</scope>
</reference>
<dbReference type="PANTHER" id="PTHR21324:SF2">
    <property type="entry name" value="EG:22E5.9 PROTEIN"/>
    <property type="match status" value="1"/>
</dbReference>
<dbReference type="InterPro" id="IPR019402">
    <property type="entry name" value="CWH43_N"/>
</dbReference>
<feature type="transmembrane region" description="Helical" evidence="7">
    <location>
        <begin position="201"/>
        <end position="218"/>
    </location>
</feature>
<keyword evidence="4 7" id="KW-1133">Transmembrane helix</keyword>
<evidence type="ECO:0000313" key="9">
    <source>
        <dbReference type="EMBL" id="CAL1534737.1"/>
    </source>
</evidence>
<evidence type="ECO:0000256" key="6">
    <source>
        <dbReference type="SAM" id="MobiDB-lite"/>
    </source>
</evidence>
<comment type="similarity">
    <text evidence="2">Belongs to the DRAM/TMEM150 family.</text>
</comment>
<evidence type="ECO:0000256" key="7">
    <source>
        <dbReference type="SAM" id="Phobius"/>
    </source>
</evidence>
<dbReference type="EMBL" id="CAXITT010000180">
    <property type="protein sequence ID" value="CAL1534737.1"/>
    <property type="molecule type" value="Genomic_DNA"/>
</dbReference>
<dbReference type="PANTHER" id="PTHR21324">
    <property type="entry name" value="FASTING-INDUCIBLE INTEGRAL MEMBRANE PROTEIN TM6P1-RELATED"/>
    <property type="match status" value="1"/>
</dbReference>
<sequence>MNSDAVQDQSAVFTMEGSSENQSALIAESNHQIQNYVMTNGSLIPKPEREVDPMLASDSQVTSGSKEKPALSTMPFIMMLLKKRLHFLPIVTAIWIVSSFIISYVIAVCYGHVEPDFPYISYTAISAPERCIFSLMVNMGSFMLAANVYIKYKQTVQAFQLFKAVHRDELINKISLIIGLISAFGLSIVANFQTVDARPGHYIGVTMAFGGGLIYCWMQTSLSIRYHRWSCVAISQLVNSIMLTSCFIIFGVSKAIFKTRESQGHGTKHDTLRPVYLTSTVFEWLLAISLVTFVLTFYRDFSRVHLRFIKVEIQDQEKVKRDYHRNCRNSSEDQPVNEPEGKEDMV</sequence>